<keyword evidence="1" id="KW-0472">Membrane</keyword>
<dbReference type="Proteomes" id="UP001059745">
    <property type="component" value="Chromosome 1"/>
</dbReference>
<dbReference type="AlphaFoldDB" id="A0AB38TQJ1"/>
<sequence>MERLSCIPVEKRRSRAPLICLGRVAPPAFFSALQVVLLVFPAAIRRDGAVIPLIRPMPDREVASSNFSMETGG</sequence>
<reference evidence="2" key="1">
    <citation type="submission" date="2022-09" db="EMBL/GenBank/DDBJ databases">
        <title>Genomic of Burkholderia gladioli.</title>
        <authorList>
            <person name="Wu H."/>
        </authorList>
    </citation>
    <scope>NUCLEOTIDE SEQUENCE</scope>
    <source>
        <strain evidence="2">ZN-S4</strain>
    </source>
</reference>
<organism evidence="2 3">
    <name type="scientific">Burkholderia gladioli</name>
    <name type="common">Pseudomonas marginata</name>
    <name type="synonym">Phytomonas marginata</name>
    <dbReference type="NCBI Taxonomy" id="28095"/>
    <lineage>
        <taxon>Bacteria</taxon>
        <taxon>Pseudomonadati</taxon>
        <taxon>Pseudomonadota</taxon>
        <taxon>Betaproteobacteria</taxon>
        <taxon>Burkholderiales</taxon>
        <taxon>Burkholderiaceae</taxon>
        <taxon>Burkholderia</taxon>
    </lineage>
</organism>
<evidence type="ECO:0000313" key="3">
    <source>
        <dbReference type="Proteomes" id="UP001059745"/>
    </source>
</evidence>
<feature type="transmembrane region" description="Helical" evidence="1">
    <location>
        <begin position="21"/>
        <end position="44"/>
    </location>
</feature>
<proteinExistence type="predicted"/>
<protein>
    <submittedName>
        <fullName evidence="2">Uncharacterized protein</fullName>
    </submittedName>
</protein>
<gene>
    <name evidence="2" type="ORF">NYZ96_13445</name>
</gene>
<accession>A0AB38TQJ1</accession>
<keyword evidence="1" id="KW-0812">Transmembrane</keyword>
<evidence type="ECO:0000313" key="2">
    <source>
        <dbReference type="EMBL" id="UWX69214.1"/>
    </source>
</evidence>
<dbReference type="EMBL" id="CP104214">
    <property type="protein sequence ID" value="UWX69214.1"/>
    <property type="molecule type" value="Genomic_DNA"/>
</dbReference>
<dbReference type="RefSeq" id="WP_124083902.1">
    <property type="nucleotide sequence ID" value="NZ_CADEPW010000017.1"/>
</dbReference>
<keyword evidence="1" id="KW-1133">Transmembrane helix</keyword>
<name>A0AB38TQJ1_BURGA</name>
<evidence type="ECO:0000256" key="1">
    <source>
        <dbReference type="SAM" id="Phobius"/>
    </source>
</evidence>